<dbReference type="GO" id="GO:0046084">
    <property type="term" value="P:adenine biosynthetic process"/>
    <property type="evidence" value="ECO:0007669"/>
    <property type="project" value="TreeGrafter"/>
</dbReference>
<dbReference type="UniPathway" id="UPA00074">
    <property type="reaction ID" value="UER00129"/>
</dbReference>
<evidence type="ECO:0000256" key="15">
    <source>
        <dbReference type="HAMAP-Rule" id="MF_00741"/>
    </source>
</evidence>
<comment type="pathway">
    <text evidence="2 15">Purine metabolism; IMP biosynthesis via de novo pathway; 5-amino-1-(5-phospho-D-ribosyl)imidazole from N(2)-formyl-N(1)-(5-phospho-D-ribosyl)glycinamide: step 2/2.</text>
</comment>
<evidence type="ECO:0000256" key="4">
    <source>
        <dbReference type="ARBA" id="ARBA00013047"/>
    </source>
</evidence>
<dbReference type="Proteomes" id="UP000002572">
    <property type="component" value="Chromosome"/>
</dbReference>
<comment type="subcellular location">
    <subcellularLocation>
        <location evidence="1 15">Cytoplasm</location>
    </subcellularLocation>
</comment>
<dbReference type="RefSeq" id="WP_013507045.1">
    <property type="nucleotide sequence ID" value="NC_014836.1"/>
</dbReference>
<gene>
    <name evidence="15" type="primary">purM</name>
    <name evidence="18" type="ordered locus">Selin_2459</name>
</gene>
<keyword evidence="7 15" id="KW-0436">Ligase</keyword>
<evidence type="ECO:0000256" key="10">
    <source>
        <dbReference type="ARBA" id="ARBA00022840"/>
    </source>
</evidence>
<dbReference type="HOGENOM" id="CLU_047116_0_0_0"/>
<evidence type="ECO:0000256" key="11">
    <source>
        <dbReference type="ARBA" id="ARBA00031908"/>
    </source>
</evidence>
<dbReference type="InterPro" id="IPR036921">
    <property type="entry name" value="PurM-like_N_sf"/>
</dbReference>
<dbReference type="Gene3D" id="3.90.650.10">
    <property type="entry name" value="PurM-like C-terminal domain"/>
    <property type="match status" value="1"/>
</dbReference>
<evidence type="ECO:0000256" key="3">
    <source>
        <dbReference type="ARBA" id="ARBA00010280"/>
    </source>
</evidence>
<dbReference type="Gene3D" id="3.30.1330.10">
    <property type="entry name" value="PurM-like, N-terminal domain"/>
    <property type="match status" value="1"/>
</dbReference>
<keyword evidence="19" id="KW-1185">Reference proteome</keyword>
<dbReference type="InParanoid" id="E6W595"/>
<dbReference type="PANTHER" id="PTHR10520:SF12">
    <property type="entry name" value="TRIFUNCTIONAL PURINE BIOSYNTHETIC PROTEIN ADENOSINE-3"/>
    <property type="match status" value="1"/>
</dbReference>
<organism evidence="18 19">
    <name type="scientific">Desulfurispirillum indicum (strain ATCC BAA-1389 / DSM 22839 / S5)</name>
    <dbReference type="NCBI Taxonomy" id="653733"/>
    <lineage>
        <taxon>Bacteria</taxon>
        <taxon>Pseudomonadati</taxon>
        <taxon>Chrysiogenota</taxon>
        <taxon>Chrysiogenia</taxon>
        <taxon>Chrysiogenales</taxon>
        <taxon>Chrysiogenaceae</taxon>
        <taxon>Desulfurispirillum</taxon>
    </lineage>
</organism>
<evidence type="ECO:0000259" key="16">
    <source>
        <dbReference type="Pfam" id="PF00586"/>
    </source>
</evidence>
<dbReference type="NCBIfam" id="TIGR00878">
    <property type="entry name" value="purM"/>
    <property type="match status" value="1"/>
</dbReference>
<dbReference type="HAMAP" id="MF_00741">
    <property type="entry name" value="AIRS"/>
    <property type="match status" value="1"/>
</dbReference>
<dbReference type="InterPro" id="IPR016188">
    <property type="entry name" value="PurM-like_N"/>
</dbReference>
<evidence type="ECO:0000256" key="6">
    <source>
        <dbReference type="ARBA" id="ARBA00022490"/>
    </source>
</evidence>
<dbReference type="FunFam" id="3.30.1330.10:FF:000001">
    <property type="entry name" value="Phosphoribosylformylglycinamidine cyclo-ligase"/>
    <property type="match status" value="1"/>
</dbReference>
<dbReference type="SUPFAM" id="SSF56042">
    <property type="entry name" value="PurM C-terminal domain-like"/>
    <property type="match status" value="1"/>
</dbReference>
<accession>E6W595</accession>
<evidence type="ECO:0000259" key="17">
    <source>
        <dbReference type="Pfam" id="PF02769"/>
    </source>
</evidence>
<dbReference type="OrthoDB" id="9777881at2"/>
<dbReference type="EC" id="6.3.3.1" evidence="4 15"/>
<dbReference type="InterPro" id="IPR004733">
    <property type="entry name" value="PurM_cligase"/>
</dbReference>
<evidence type="ECO:0000256" key="1">
    <source>
        <dbReference type="ARBA" id="ARBA00004496"/>
    </source>
</evidence>
<keyword evidence="10 15" id="KW-0067">ATP-binding</keyword>
<proteinExistence type="inferred from homology"/>
<dbReference type="GO" id="GO:0004641">
    <property type="term" value="F:phosphoribosylformylglycinamidine cyclo-ligase activity"/>
    <property type="evidence" value="ECO:0007669"/>
    <property type="project" value="UniProtKB-UniRule"/>
</dbReference>
<evidence type="ECO:0000256" key="12">
    <source>
        <dbReference type="ARBA" id="ARBA00032931"/>
    </source>
</evidence>
<dbReference type="Pfam" id="PF02769">
    <property type="entry name" value="AIRS_C"/>
    <property type="match status" value="1"/>
</dbReference>
<dbReference type="GO" id="GO:0006189">
    <property type="term" value="P:'de novo' IMP biosynthetic process"/>
    <property type="evidence" value="ECO:0007669"/>
    <property type="project" value="UniProtKB-UniRule"/>
</dbReference>
<dbReference type="InterPro" id="IPR010918">
    <property type="entry name" value="PurM-like_C_dom"/>
</dbReference>
<dbReference type="eggNOG" id="COG0150">
    <property type="taxonomic scope" value="Bacteria"/>
</dbReference>
<comment type="catalytic activity">
    <reaction evidence="14 15">
        <text>2-formamido-N(1)-(5-O-phospho-beta-D-ribosyl)acetamidine + ATP = 5-amino-1-(5-phospho-beta-D-ribosyl)imidazole + ADP + phosphate + H(+)</text>
        <dbReference type="Rhea" id="RHEA:23032"/>
        <dbReference type="ChEBI" id="CHEBI:15378"/>
        <dbReference type="ChEBI" id="CHEBI:30616"/>
        <dbReference type="ChEBI" id="CHEBI:43474"/>
        <dbReference type="ChEBI" id="CHEBI:137981"/>
        <dbReference type="ChEBI" id="CHEBI:147287"/>
        <dbReference type="ChEBI" id="CHEBI:456216"/>
        <dbReference type="EC" id="6.3.3.1"/>
    </reaction>
</comment>
<evidence type="ECO:0000313" key="19">
    <source>
        <dbReference type="Proteomes" id="UP000002572"/>
    </source>
</evidence>
<dbReference type="KEGG" id="din:Selin_2459"/>
<dbReference type="AlphaFoldDB" id="E6W595"/>
<evidence type="ECO:0000256" key="5">
    <source>
        <dbReference type="ARBA" id="ARBA00020367"/>
    </source>
</evidence>
<dbReference type="FunFam" id="3.90.650.10:FF:000011">
    <property type="entry name" value="Phosphoribosylformylglycinamidine cyclo-ligase"/>
    <property type="match status" value="1"/>
</dbReference>
<protein>
    <recommendedName>
        <fullName evidence="5 15">Phosphoribosylformylglycinamidine cyclo-ligase</fullName>
        <ecNumber evidence="4 15">6.3.3.1</ecNumber>
    </recommendedName>
    <alternativeName>
        <fullName evidence="12 15">AIR synthase</fullName>
    </alternativeName>
    <alternativeName>
        <fullName evidence="13 15">AIRS</fullName>
    </alternativeName>
    <alternativeName>
        <fullName evidence="11 15">Phosphoribosyl-aminoimidazole synthetase</fullName>
    </alternativeName>
</protein>
<dbReference type="InterPro" id="IPR036676">
    <property type="entry name" value="PurM-like_C_sf"/>
</dbReference>
<evidence type="ECO:0000256" key="2">
    <source>
        <dbReference type="ARBA" id="ARBA00004686"/>
    </source>
</evidence>
<evidence type="ECO:0000313" key="18">
    <source>
        <dbReference type="EMBL" id="ADU67174.1"/>
    </source>
</evidence>
<name>E6W595_DESIS</name>
<keyword evidence="9 15" id="KW-0658">Purine biosynthesis</keyword>
<dbReference type="Pfam" id="PF00586">
    <property type="entry name" value="AIRS"/>
    <property type="match status" value="1"/>
</dbReference>
<sequence length="349" mass="37626">MSNDNTSKTITYKDAGVDVDAGNAFVRNIASMVKSTFTPGVMDNFGSFGSLFRLDIQKYRKPCLVSGTDGVGTKLQVAIMMDQHDTVGIDLVAMCVNDILVQGAEPLFFLDYLACGKLSSIKNTDIIAGIAEGCRQSRAALIGGETAEMPGFYPDGKYDLAGFVVGVVDEDRVIDGSGIRTGDAIIALPSSGIHSNGYSLVRRLFFEVHNKPLDWHPAELAKPLGQTLLEPTRIYVSTVMGLLEQVSVQGMVHVTGGGLTENIPRILPAGLDALLQRDAIPTQPIFKLLQEMGNLPFEEMARTFNLGCGFLIVVREAEAAAAMDRLHAMGESPVVIGRIVDGNQQVRYE</sequence>
<feature type="domain" description="PurM-like C-terminal" evidence="17">
    <location>
        <begin position="181"/>
        <end position="344"/>
    </location>
</feature>
<keyword evidence="8 15" id="KW-0547">Nucleotide-binding</keyword>
<evidence type="ECO:0000256" key="8">
    <source>
        <dbReference type="ARBA" id="ARBA00022741"/>
    </source>
</evidence>
<dbReference type="CDD" id="cd02196">
    <property type="entry name" value="PurM"/>
    <property type="match status" value="1"/>
</dbReference>
<feature type="domain" description="PurM-like N-terminal" evidence="16">
    <location>
        <begin position="63"/>
        <end position="168"/>
    </location>
</feature>
<keyword evidence="6 15" id="KW-0963">Cytoplasm</keyword>
<comment type="similarity">
    <text evidence="3 15">Belongs to the AIR synthase family.</text>
</comment>
<dbReference type="GO" id="GO:0005829">
    <property type="term" value="C:cytosol"/>
    <property type="evidence" value="ECO:0007669"/>
    <property type="project" value="TreeGrafter"/>
</dbReference>
<reference evidence="18 19" key="1">
    <citation type="submission" date="2010-12" db="EMBL/GenBank/DDBJ databases">
        <title>Complete sequence of Desulfurispirillum indicum S5.</title>
        <authorList>
            <consortium name="US DOE Joint Genome Institute"/>
            <person name="Lucas S."/>
            <person name="Copeland A."/>
            <person name="Lapidus A."/>
            <person name="Cheng J.-F."/>
            <person name="Goodwin L."/>
            <person name="Pitluck S."/>
            <person name="Chertkov O."/>
            <person name="Held B."/>
            <person name="Detter J.C."/>
            <person name="Han C."/>
            <person name="Tapia R."/>
            <person name="Land M."/>
            <person name="Hauser L."/>
            <person name="Kyrpides N."/>
            <person name="Ivanova N."/>
            <person name="Mikhailova N."/>
            <person name="Haggblom M."/>
            <person name="Rauschenbach I."/>
            <person name="Bini E."/>
            <person name="Woyke T."/>
        </authorList>
    </citation>
    <scope>NUCLEOTIDE SEQUENCE [LARGE SCALE GENOMIC DNA]</scope>
    <source>
        <strain evidence="19">ATCC BAA-1389 / DSM 22839 / S5</strain>
    </source>
</reference>
<evidence type="ECO:0000256" key="14">
    <source>
        <dbReference type="ARBA" id="ARBA00049057"/>
    </source>
</evidence>
<dbReference type="PANTHER" id="PTHR10520">
    <property type="entry name" value="TRIFUNCTIONAL PURINE BIOSYNTHETIC PROTEIN ADENOSINE-3-RELATED"/>
    <property type="match status" value="1"/>
</dbReference>
<dbReference type="EMBL" id="CP002432">
    <property type="protein sequence ID" value="ADU67174.1"/>
    <property type="molecule type" value="Genomic_DNA"/>
</dbReference>
<dbReference type="FunCoup" id="E6W595">
    <property type="interactions" value="487"/>
</dbReference>
<evidence type="ECO:0000256" key="9">
    <source>
        <dbReference type="ARBA" id="ARBA00022755"/>
    </source>
</evidence>
<dbReference type="SUPFAM" id="SSF55326">
    <property type="entry name" value="PurM N-terminal domain-like"/>
    <property type="match status" value="1"/>
</dbReference>
<evidence type="ECO:0000256" key="7">
    <source>
        <dbReference type="ARBA" id="ARBA00022598"/>
    </source>
</evidence>
<dbReference type="GO" id="GO:0004637">
    <property type="term" value="F:phosphoribosylamine-glycine ligase activity"/>
    <property type="evidence" value="ECO:0007669"/>
    <property type="project" value="TreeGrafter"/>
</dbReference>
<dbReference type="GO" id="GO:0005524">
    <property type="term" value="F:ATP binding"/>
    <property type="evidence" value="ECO:0007669"/>
    <property type="project" value="UniProtKB-KW"/>
</dbReference>
<evidence type="ECO:0000256" key="13">
    <source>
        <dbReference type="ARBA" id="ARBA00033093"/>
    </source>
</evidence>
<dbReference type="STRING" id="653733.Selin_2459"/>